<protein>
    <recommendedName>
        <fullName evidence="4">Cytochrome b-c1 complex subunit 10</fullName>
    </recommendedName>
</protein>
<dbReference type="GO" id="GO:0006122">
    <property type="term" value="P:mitochondrial electron transport, ubiquinol to cytochrome c"/>
    <property type="evidence" value="ECO:0007669"/>
    <property type="project" value="InterPro"/>
</dbReference>
<dbReference type="Proteomes" id="UP001174694">
    <property type="component" value="Unassembled WGS sequence"/>
</dbReference>
<evidence type="ECO:0000256" key="1">
    <source>
        <dbReference type="SAM" id="Phobius"/>
    </source>
</evidence>
<dbReference type="PANTHER" id="PTHR28254">
    <property type="entry name" value="CYTOCHROME B-C1 COMPLEX SUBUNIT 10"/>
    <property type="match status" value="1"/>
</dbReference>
<keyword evidence="1" id="KW-1133">Transmembrane helix</keyword>
<dbReference type="EMBL" id="JANBVO010000035">
    <property type="protein sequence ID" value="KAJ9137306.1"/>
    <property type="molecule type" value="Genomic_DNA"/>
</dbReference>
<feature type="transmembrane region" description="Helical" evidence="1">
    <location>
        <begin position="40"/>
        <end position="62"/>
    </location>
</feature>
<keyword evidence="3" id="KW-1185">Reference proteome</keyword>
<dbReference type="PANTHER" id="PTHR28254:SF1">
    <property type="entry name" value="CYTOCHROME B-C1 COMPLEX SUBUNIT 10, MITOCHONDRIAL"/>
    <property type="match status" value="1"/>
</dbReference>
<keyword evidence="1" id="KW-0812">Transmembrane</keyword>
<comment type="caution">
    <text evidence="2">The sequence shown here is derived from an EMBL/GenBank/DDBJ whole genome shotgun (WGS) entry which is preliminary data.</text>
</comment>
<reference evidence="2" key="1">
    <citation type="submission" date="2022-07" db="EMBL/GenBank/DDBJ databases">
        <title>Fungi with potential for degradation of polypropylene.</title>
        <authorList>
            <person name="Gostincar C."/>
        </authorList>
    </citation>
    <scope>NUCLEOTIDE SEQUENCE</scope>
    <source>
        <strain evidence="2">EXF-13308</strain>
    </source>
</reference>
<dbReference type="InterPro" id="IPR019182">
    <property type="entry name" value="Cytochrome_b-c1_su10_fun"/>
</dbReference>
<dbReference type="Pfam" id="PF09796">
    <property type="entry name" value="QCR10"/>
    <property type="match status" value="1"/>
</dbReference>
<keyword evidence="1" id="KW-0472">Membrane</keyword>
<sequence>MPFPTPILRASTPSWPQYKSPYAPKYQFQPHLFGFTPKSAFGLTVRTGAYGAVALFAVIYYASGIPRVQKDVLQRVPLLRDYFTHEIAPEDNPF</sequence>
<name>A0AA38RNI4_9PEZI</name>
<organism evidence="2 3">
    <name type="scientific">Pleurostoma richardsiae</name>
    <dbReference type="NCBI Taxonomy" id="41990"/>
    <lineage>
        <taxon>Eukaryota</taxon>
        <taxon>Fungi</taxon>
        <taxon>Dikarya</taxon>
        <taxon>Ascomycota</taxon>
        <taxon>Pezizomycotina</taxon>
        <taxon>Sordariomycetes</taxon>
        <taxon>Sordariomycetidae</taxon>
        <taxon>Calosphaeriales</taxon>
        <taxon>Pleurostomataceae</taxon>
        <taxon>Pleurostoma</taxon>
    </lineage>
</organism>
<evidence type="ECO:0000313" key="3">
    <source>
        <dbReference type="Proteomes" id="UP001174694"/>
    </source>
</evidence>
<dbReference type="GO" id="GO:0005739">
    <property type="term" value="C:mitochondrion"/>
    <property type="evidence" value="ECO:0007669"/>
    <property type="project" value="GOC"/>
</dbReference>
<accession>A0AA38RNI4</accession>
<evidence type="ECO:0000313" key="2">
    <source>
        <dbReference type="EMBL" id="KAJ9137306.1"/>
    </source>
</evidence>
<dbReference type="AlphaFoldDB" id="A0AA38RNI4"/>
<proteinExistence type="predicted"/>
<evidence type="ECO:0008006" key="4">
    <source>
        <dbReference type="Google" id="ProtNLM"/>
    </source>
</evidence>
<gene>
    <name evidence="2" type="ORF">NKR23_g9275</name>
</gene>